<dbReference type="EMBL" id="JAPDRQ010000292">
    <property type="protein sequence ID" value="KAJ9650971.1"/>
    <property type="molecule type" value="Genomic_DNA"/>
</dbReference>
<accession>A0ACC2ZTQ3</accession>
<reference evidence="1" key="1">
    <citation type="submission" date="2022-10" db="EMBL/GenBank/DDBJ databases">
        <title>Culturing micro-colonial fungi from biological soil crusts in the Mojave desert and describing Neophaeococcomyces mojavensis, and introducing the new genera and species Taxawa tesnikishii.</title>
        <authorList>
            <person name="Kurbessoian T."/>
            <person name="Stajich J.E."/>
        </authorList>
    </citation>
    <scope>NUCLEOTIDE SEQUENCE</scope>
    <source>
        <strain evidence="1">JES_112</strain>
    </source>
</reference>
<gene>
    <name evidence="1" type="primary">sin4</name>
    <name evidence="1" type="ORF">H2198_009729</name>
</gene>
<sequence length="890" mass="99139">MDQSMDSTAGNDIDVNAFDDVFADGNNANLADGIEGAGLGLGTGLTDPDPTNPNLILQPSPLITTSAAQIQQIGDFSFHGSLSRIAWSRQGHVTRIIENGTAVEITGQRFDPKSSKWVEITPYRLPLTFEDAVALSWSINGFELAIVDARGRVHIFTLTPTSLNRLICFRDGNTGQGDVNETSRPVGVYWLSQYRNPNDKRKTILESRKVDGKWKNETVESNAYPPYLVRALCTVSRSGTFSVFFVPPEIGAYRETSISLPIRRSAILTHAAMGQTPTGRILVAVHDTEGTVSTYHVDVAFVPNEPLPSLSVEVIDEHISSTPPYFESQDLPDSMSRWMLTHLQVFPEFEYNIEHLPHKPPKQPISVLAVYTSVNTQVSATNPSFFWSSVIKKWQLVQAQYDLHPLFGEGDGSSPAQLILQPLNDTRLAGTLSSMQVLDPGNALAITTLDGTTTFWDPDTMMPLPSSTSSNPITVTSTGQTSLAYPMLEMSVEQCISPQAVVMAMIDSSDKLQFVKDKHQDVAQMRDRMRDLDPQNADDEALIAGLILAFSRSCWTSSNFDDIVSSIQNTFTTPSLIVIRRQIYHTLFQAKMMVPGPSDLSDLEKVSQSPIVHKAITFHLGLFRLHSLDSQRADKLSYLWAWMVVNIRFSVTILTETWKAVMLPPAQVQKMPPISLGFLDTVGRNVEWMFNVLNFIFHTVLEVGDRNTHPHMFKHSSAAFESMLGDESANGTQGLVALLLNCNWSRAFLMTFAKLCRAFTTRAKMKPVTFGILTDEERKEQRKMDEAIEGTPNGRIAERIQNSVLRHGISINAIETLTDSRWFPDSWRDEASNNATLERQVEMMITGIVSEQYQGSIQNILDNCLNGDNGLRARCEIDRLKLLEEMPDRS</sequence>
<keyword evidence="2" id="KW-1185">Reference proteome</keyword>
<comment type="caution">
    <text evidence="1">The sequence shown here is derived from an EMBL/GenBank/DDBJ whole genome shotgun (WGS) entry which is preliminary data.</text>
</comment>
<name>A0ACC2ZTQ3_9EURO</name>
<feature type="non-terminal residue" evidence="1">
    <location>
        <position position="890"/>
    </location>
</feature>
<protein>
    <submittedName>
        <fullName evidence="1">Mediator of RNA polymerase II transcription subunit 16</fullName>
    </submittedName>
</protein>
<proteinExistence type="predicted"/>
<evidence type="ECO:0000313" key="2">
    <source>
        <dbReference type="Proteomes" id="UP001172386"/>
    </source>
</evidence>
<organism evidence="1 2">
    <name type="scientific">Neophaeococcomyces mojaviensis</name>
    <dbReference type="NCBI Taxonomy" id="3383035"/>
    <lineage>
        <taxon>Eukaryota</taxon>
        <taxon>Fungi</taxon>
        <taxon>Dikarya</taxon>
        <taxon>Ascomycota</taxon>
        <taxon>Pezizomycotina</taxon>
        <taxon>Eurotiomycetes</taxon>
        <taxon>Chaetothyriomycetidae</taxon>
        <taxon>Chaetothyriales</taxon>
        <taxon>Chaetothyriales incertae sedis</taxon>
        <taxon>Neophaeococcomyces</taxon>
    </lineage>
</organism>
<dbReference type="Proteomes" id="UP001172386">
    <property type="component" value="Unassembled WGS sequence"/>
</dbReference>
<evidence type="ECO:0000313" key="1">
    <source>
        <dbReference type="EMBL" id="KAJ9650971.1"/>
    </source>
</evidence>